<accession>M2RNJ4</accession>
<evidence type="ECO:0000313" key="3">
    <source>
        <dbReference type="Proteomes" id="UP000011755"/>
    </source>
</evidence>
<feature type="transmembrane region" description="Helical" evidence="1">
    <location>
        <begin position="249"/>
        <end position="270"/>
    </location>
</feature>
<keyword evidence="1" id="KW-1133">Transmembrane helix</keyword>
<dbReference type="Gene3D" id="3.40.50.300">
    <property type="entry name" value="P-loop containing nucleotide triphosphate hydrolases"/>
    <property type="match status" value="1"/>
</dbReference>
<proteinExistence type="predicted"/>
<dbReference type="VEuPathDB" id="AmoebaDB:EHI5A_203890"/>
<gene>
    <name evidence="2" type="ORF">EHI5A_203890</name>
</gene>
<keyword evidence="1" id="KW-0472">Membrane</keyword>
<evidence type="ECO:0000313" key="2">
    <source>
        <dbReference type="EMBL" id="EMD46105.1"/>
    </source>
</evidence>
<dbReference type="EMBL" id="KB444632">
    <property type="protein sequence ID" value="EMD46105.1"/>
    <property type="molecule type" value="Genomic_DNA"/>
</dbReference>
<dbReference type="InterPro" id="IPR027417">
    <property type="entry name" value="P-loop_NTPase"/>
</dbReference>
<evidence type="ECO:0008006" key="4">
    <source>
        <dbReference type="Google" id="ProtNLM"/>
    </source>
</evidence>
<evidence type="ECO:0000256" key="1">
    <source>
        <dbReference type="SAM" id="Phobius"/>
    </source>
</evidence>
<sequence length="319" mass="36773">MNFNNCKFSTNLKQVVAVINDAFPIKDIWKHVCIVWTHCYNYTPKKKLEMGKIEKEQFKEELIKFLKEKNGTNENIDIPMFYVDSQPDEEYDNIRSENERERLIKWVRKIQHIDENETKKLISEYKEIQYEEKEETHITEETKYSITYETNIYRRDNKVMYTGEIKYGEWYVISSRTKTEKLHNEEVEKEKIAKGIELCKQIAKEIELFEKRKEEIRKMERKKKAVRIVGVITGGIAGAAIGVASIVTFGAIAITAPFVGGAIGLATGAIEKSITKKGLKKIEAIESESQNDNVPLITTPDDQNGVSENCIDGQIFGND</sequence>
<dbReference type="Proteomes" id="UP000011755">
    <property type="component" value="Unassembled WGS sequence"/>
</dbReference>
<name>M2RNJ4_ENTHI</name>
<organism evidence="2 3">
    <name type="scientific">Entamoeba histolytica KU27</name>
    <dbReference type="NCBI Taxonomy" id="885311"/>
    <lineage>
        <taxon>Eukaryota</taxon>
        <taxon>Amoebozoa</taxon>
        <taxon>Evosea</taxon>
        <taxon>Archamoebae</taxon>
        <taxon>Mastigamoebida</taxon>
        <taxon>Entamoebidae</taxon>
        <taxon>Entamoeba</taxon>
    </lineage>
</organism>
<reference evidence="2 3" key="1">
    <citation type="submission" date="2013-02" db="EMBL/GenBank/DDBJ databases">
        <authorList>
            <person name="Hannick L."/>
            <person name="Zafar N."/>
            <person name="Lorenzi H."/>
            <person name="Ali I.A."/>
            <person name="Petri W.P."/>
            <person name="Caler E."/>
        </authorList>
    </citation>
    <scope>NUCLEOTIDE SEQUENCE [LARGE SCALE GENOMIC DNA]</scope>
    <source>
        <strain evidence="2 3">KU27</strain>
    </source>
</reference>
<keyword evidence="1" id="KW-0812">Transmembrane</keyword>
<dbReference type="AlphaFoldDB" id="M2RNJ4"/>
<protein>
    <recommendedName>
        <fullName evidence="4">AIG1 family protein</fullName>
    </recommendedName>
</protein>
<feature type="transmembrane region" description="Helical" evidence="1">
    <location>
        <begin position="225"/>
        <end position="243"/>
    </location>
</feature>